<name>A0AAV2YTG8_9STRA</name>
<dbReference type="AlphaFoldDB" id="A0AAV2YTG8"/>
<protein>
    <submittedName>
        <fullName evidence="1">Uncharacterized protein</fullName>
    </submittedName>
</protein>
<evidence type="ECO:0000313" key="1">
    <source>
        <dbReference type="EMBL" id="DAZ96654.1"/>
    </source>
</evidence>
<proteinExistence type="predicted"/>
<organism evidence="1 2">
    <name type="scientific">Lagenidium giganteum</name>
    <dbReference type="NCBI Taxonomy" id="4803"/>
    <lineage>
        <taxon>Eukaryota</taxon>
        <taxon>Sar</taxon>
        <taxon>Stramenopiles</taxon>
        <taxon>Oomycota</taxon>
        <taxon>Peronosporomycetes</taxon>
        <taxon>Pythiales</taxon>
        <taxon>Pythiaceae</taxon>
    </lineage>
</organism>
<evidence type="ECO:0000313" key="2">
    <source>
        <dbReference type="Proteomes" id="UP001146120"/>
    </source>
</evidence>
<reference evidence="1" key="1">
    <citation type="submission" date="2022-11" db="EMBL/GenBank/DDBJ databases">
        <authorList>
            <person name="Morgan W.R."/>
            <person name="Tartar A."/>
        </authorList>
    </citation>
    <scope>NUCLEOTIDE SEQUENCE</scope>
    <source>
        <strain evidence="1">ARSEF 373</strain>
    </source>
</reference>
<reference evidence="1" key="2">
    <citation type="journal article" date="2023" name="Microbiol Resour">
        <title>Decontamination and Annotation of the Draft Genome Sequence of the Oomycete Lagenidium giganteum ARSEF 373.</title>
        <authorList>
            <person name="Morgan W.R."/>
            <person name="Tartar A."/>
        </authorList>
    </citation>
    <scope>NUCLEOTIDE SEQUENCE</scope>
    <source>
        <strain evidence="1">ARSEF 373</strain>
    </source>
</reference>
<dbReference type="EMBL" id="DAKRPA010000160">
    <property type="protein sequence ID" value="DAZ96654.1"/>
    <property type="molecule type" value="Genomic_DNA"/>
</dbReference>
<accession>A0AAV2YTG8</accession>
<keyword evidence="2" id="KW-1185">Reference proteome</keyword>
<dbReference type="Proteomes" id="UP001146120">
    <property type="component" value="Unassembled WGS sequence"/>
</dbReference>
<gene>
    <name evidence="1" type="ORF">N0F65_009217</name>
</gene>
<sequence>MFDDWSNDQIFCKNHVVPFYICGRRKGLTTLFLCHASHQGTPNMVRLNSEVLMILRSPSKADLKAVLRDMPISGMTDDMLWRLYSLVTRNRDQMLLINTVTQQVRYNGQKILYDGTKNGSSYIVGHE</sequence>
<comment type="caution">
    <text evidence="1">The sequence shown here is derived from an EMBL/GenBank/DDBJ whole genome shotgun (WGS) entry which is preliminary data.</text>
</comment>